<comment type="subcellular location">
    <subcellularLocation>
        <location evidence="1">Membrane</location>
    </subcellularLocation>
</comment>
<evidence type="ECO:0000313" key="8">
    <source>
        <dbReference type="Proteomes" id="UP001056384"/>
    </source>
</evidence>
<evidence type="ECO:0000256" key="1">
    <source>
        <dbReference type="ARBA" id="ARBA00004370"/>
    </source>
</evidence>
<proteinExistence type="predicted"/>
<organism evidence="7 8">
    <name type="scientific">Septoria linicola</name>
    <dbReference type="NCBI Taxonomy" id="215465"/>
    <lineage>
        <taxon>Eukaryota</taxon>
        <taxon>Fungi</taxon>
        <taxon>Dikarya</taxon>
        <taxon>Ascomycota</taxon>
        <taxon>Pezizomycotina</taxon>
        <taxon>Dothideomycetes</taxon>
        <taxon>Dothideomycetidae</taxon>
        <taxon>Mycosphaerellales</taxon>
        <taxon>Mycosphaerellaceae</taxon>
        <taxon>Septoria</taxon>
    </lineage>
</organism>
<feature type="transmembrane region" description="Helical" evidence="5">
    <location>
        <begin position="12"/>
        <end position="31"/>
    </location>
</feature>
<dbReference type="GO" id="GO:0016757">
    <property type="term" value="F:glycosyltransferase activity"/>
    <property type="evidence" value="ECO:0007669"/>
    <property type="project" value="InterPro"/>
</dbReference>
<evidence type="ECO:0000313" key="7">
    <source>
        <dbReference type="EMBL" id="USW58050.1"/>
    </source>
</evidence>
<name>A0A9Q9EPF3_9PEZI</name>
<evidence type="ECO:0000256" key="5">
    <source>
        <dbReference type="SAM" id="Phobius"/>
    </source>
</evidence>
<gene>
    <name evidence="7" type="ORF">Slin15195_G113690</name>
</gene>
<keyword evidence="8" id="KW-1185">Reference proteome</keyword>
<keyword evidence="2 7" id="KW-0808">Transferase</keyword>
<dbReference type="InterPro" id="IPR004263">
    <property type="entry name" value="Exostosin"/>
</dbReference>
<dbReference type="EMBL" id="CP099427">
    <property type="protein sequence ID" value="USW58050.1"/>
    <property type="molecule type" value="Genomic_DNA"/>
</dbReference>
<dbReference type="PANTHER" id="PTHR48261">
    <property type="entry name" value="ACETYLGLUCOSAMINYLTRANSFERASE"/>
    <property type="match status" value="1"/>
</dbReference>
<dbReference type="Proteomes" id="UP001056384">
    <property type="component" value="Chromosome 10"/>
</dbReference>
<accession>A0A9Q9EPF3</accession>
<evidence type="ECO:0000259" key="6">
    <source>
        <dbReference type="Pfam" id="PF09258"/>
    </source>
</evidence>
<dbReference type="Pfam" id="PF09258">
    <property type="entry name" value="Glyco_transf_64"/>
    <property type="match status" value="1"/>
</dbReference>
<dbReference type="PANTHER" id="PTHR48261:SF2">
    <property type="entry name" value="ACETYLGLUCOSAMINYLTRANSFERASE"/>
    <property type="match status" value="1"/>
</dbReference>
<dbReference type="InterPro" id="IPR015338">
    <property type="entry name" value="GT64_dom"/>
</dbReference>
<evidence type="ECO:0000256" key="2">
    <source>
        <dbReference type="ARBA" id="ARBA00022679"/>
    </source>
</evidence>
<protein>
    <submittedName>
        <fullName evidence="7">Exostosin, glycosyl transferase 64 domain, nucleotide-diphospho-sugar transferase</fullName>
    </submittedName>
</protein>
<keyword evidence="4" id="KW-1015">Disulfide bond</keyword>
<dbReference type="GO" id="GO:0016020">
    <property type="term" value="C:membrane"/>
    <property type="evidence" value="ECO:0007669"/>
    <property type="project" value="UniProtKB-SubCell"/>
</dbReference>
<reference evidence="7" key="1">
    <citation type="submission" date="2022-06" db="EMBL/GenBank/DDBJ databases">
        <title>Complete genome sequences of two strains of the flax pathogen Septoria linicola.</title>
        <authorList>
            <person name="Lapalu N."/>
            <person name="Simon A."/>
            <person name="Demenou B."/>
            <person name="Paumier D."/>
            <person name="Guillot M.-P."/>
            <person name="Gout L."/>
            <person name="Valade R."/>
        </authorList>
    </citation>
    <scope>NUCLEOTIDE SEQUENCE</scope>
    <source>
        <strain evidence="7">SE15195</strain>
    </source>
</reference>
<dbReference type="Gene3D" id="3.90.550.10">
    <property type="entry name" value="Spore Coat Polysaccharide Biosynthesis Protein SpsA, Chain A"/>
    <property type="match status" value="1"/>
</dbReference>
<evidence type="ECO:0000256" key="3">
    <source>
        <dbReference type="ARBA" id="ARBA00023136"/>
    </source>
</evidence>
<evidence type="ECO:0000256" key="4">
    <source>
        <dbReference type="ARBA" id="ARBA00023157"/>
    </source>
</evidence>
<keyword evidence="5" id="KW-0812">Transmembrane</keyword>
<dbReference type="InterPro" id="IPR029044">
    <property type="entry name" value="Nucleotide-diphossugar_trans"/>
</dbReference>
<keyword evidence="5" id="KW-1133">Transmembrane helix</keyword>
<dbReference type="AlphaFoldDB" id="A0A9Q9EPF3"/>
<dbReference type="SUPFAM" id="SSF53448">
    <property type="entry name" value="Nucleotide-diphospho-sugar transferases"/>
    <property type="match status" value="1"/>
</dbReference>
<sequence>MPAGSFLAERRPLVVACAFSLLFLLLLTGWLRHDAGTFEHVSGLTTDDGLTPILGEQRTSEEDGFTLVVPAYTRPQALPEFLENYANGNISSLRRIVVLLWTELEYKDTPSFVNSLDTYQTPVVIEQRSVVGLNERFRRTKNIKTNCVLAVDDDFILEPEDIEFGYQRWKEHDLGRKRMAGFVARTIRSSKKQDLIYDAPWKDYSMVLTKAAFYHVDWMNAYWSTDARMTSLRGYVDEHLNCEDVLMAFLHAHHTRIPPLYVDAISKTDIGKKNGISKAKGHIKAREACVRHFNEAFGAETLVTSDVVVQRVKTVDHLKNPTSHRGGRYGLGQ</sequence>
<feature type="domain" description="Glycosyl transferase 64" evidence="6">
    <location>
        <begin position="65"/>
        <end position="311"/>
    </location>
</feature>
<keyword evidence="3 5" id="KW-0472">Membrane</keyword>